<keyword evidence="1" id="KW-0175">Coiled coil</keyword>
<name>A0ABS8IRR4_9BURK</name>
<evidence type="ECO:0000256" key="2">
    <source>
        <dbReference type="SAM" id="Phobius"/>
    </source>
</evidence>
<dbReference type="InterPro" id="IPR010406">
    <property type="entry name" value="DUF1003"/>
</dbReference>
<comment type="caution">
    <text evidence="3">The sequence shown here is derived from an EMBL/GenBank/DDBJ whole genome shotgun (WGS) entry which is preliminary data.</text>
</comment>
<feature type="transmembrane region" description="Helical" evidence="2">
    <location>
        <begin position="45"/>
        <end position="67"/>
    </location>
</feature>
<proteinExistence type="predicted"/>
<keyword evidence="2" id="KW-1133">Transmembrane helix</keyword>
<keyword evidence="4" id="KW-1185">Reference proteome</keyword>
<keyword evidence="2" id="KW-0472">Membrane</keyword>
<dbReference type="Pfam" id="PF06210">
    <property type="entry name" value="DUF1003"/>
    <property type="match status" value="1"/>
</dbReference>
<protein>
    <submittedName>
        <fullName evidence="3">DUF1003 domain-containing protein</fullName>
    </submittedName>
</protein>
<dbReference type="PANTHER" id="PTHR41386:SF1">
    <property type="entry name" value="MEMBRANE PROTEIN"/>
    <property type="match status" value="1"/>
</dbReference>
<feature type="coiled-coil region" evidence="1">
    <location>
        <begin position="127"/>
        <end position="161"/>
    </location>
</feature>
<dbReference type="EMBL" id="JAJHPV010000009">
    <property type="protein sequence ID" value="MCC6070512.1"/>
    <property type="molecule type" value="Genomic_DNA"/>
</dbReference>
<dbReference type="PANTHER" id="PTHR41386">
    <property type="entry name" value="INTEGRAL MEMBRANE PROTEIN-RELATED"/>
    <property type="match status" value="1"/>
</dbReference>
<keyword evidence="2" id="KW-0812">Transmembrane</keyword>
<gene>
    <name evidence="3" type="ORF">LMJ30_05985</name>
</gene>
<evidence type="ECO:0000313" key="4">
    <source>
        <dbReference type="Proteomes" id="UP001198701"/>
    </source>
</evidence>
<organism evidence="3 4">
    <name type="scientific">Massilia agrisoli</name>
    <dbReference type="NCBI Taxonomy" id="2892444"/>
    <lineage>
        <taxon>Bacteria</taxon>
        <taxon>Pseudomonadati</taxon>
        <taxon>Pseudomonadota</taxon>
        <taxon>Betaproteobacteria</taxon>
        <taxon>Burkholderiales</taxon>
        <taxon>Oxalobacteraceae</taxon>
        <taxon>Telluria group</taxon>
        <taxon>Massilia</taxon>
    </lineage>
</organism>
<evidence type="ECO:0000256" key="1">
    <source>
        <dbReference type="SAM" id="Coils"/>
    </source>
</evidence>
<dbReference type="Proteomes" id="UP001198701">
    <property type="component" value="Unassembled WGS sequence"/>
</dbReference>
<sequence length="169" mass="18811">MDQLQATQLKSIDMVTQSIAKRSSITRSQMEEPDESTFGERAADAVATFGGSWTFIIVFALVLAAWIGTNSFLLVKNGHKAFDPYPYILLNLFLSMLASVQAPLILMSQNRQSAIDRENVQNDYEVNLKAELEIMALHEKVDALAEQHKQQLELLQQLSKAAAPAHHAI</sequence>
<feature type="transmembrane region" description="Helical" evidence="2">
    <location>
        <begin position="87"/>
        <end position="107"/>
    </location>
</feature>
<accession>A0ABS8IRR4</accession>
<reference evidence="3 4" key="1">
    <citation type="submission" date="2021-11" db="EMBL/GenBank/DDBJ databases">
        <authorList>
            <person name="Huq M.A."/>
        </authorList>
    </citation>
    <scope>NUCLEOTIDE SEQUENCE [LARGE SCALE GENOMIC DNA]</scope>
    <source>
        <strain evidence="3 4">MAHUQ-52</strain>
    </source>
</reference>
<evidence type="ECO:0000313" key="3">
    <source>
        <dbReference type="EMBL" id="MCC6070512.1"/>
    </source>
</evidence>